<dbReference type="STRING" id="1293891.TMES_12305"/>
<dbReference type="EMBL" id="JFKA01000005">
    <property type="protein sequence ID" value="OSQ37789.1"/>
    <property type="molecule type" value="Genomic_DNA"/>
</dbReference>
<dbReference type="Gene3D" id="3.40.1230.10">
    <property type="entry name" value="MTH938-like"/>
    <property type="match status" value="1"/>
</dbReference>
<dbReference type="SUPFAM" id="SSF64076">
    <property type="entry name" value="MTH938-like"/>
    <property type="match status" value="1"/>
</dbReference>
<keyword evidence="2" id="KW-1185">Reference proteome</keyword>
<dbReference type="PANTHER" id="PTHR21192">
    <property type="entry name" value="NUCLEAR PROTEIN E3-3"/>
    <property type="match status" value="1"/>
</dbReference>
<dbReference type="RefSeq" id="WP_085582962.1">
    <property type="nucleotide sequence ID" value="NZ_JFKA01000005.1"/>
</dbReference>
<accession>A0A1Y2KYK7</accession>
<dbReference type="AlphaFoldDB" id="A0A1Y2KYK7"/>
<dbReference type="InterPro" id="IPR007523">
    <property type="entry name" value="NDUFAF3/AAMDC"/>
</dbReference>
<evidence type="ECO:0000313" key="2">
    <source>
        <dbReference type="Proteomes" id="UP000193391"/>
    </source>
</evidence>
<dbReference type="Pfam" id="PF04430">
    <property type="entry name" value="DUF498"/>
    <property type="match status" value="1"/>
</dbReference>
<dbReference type="Proteomes" id="UP000193391">
    <property type="component" value="Unassembled WGS sequence"/>
</dbReference>
<dbReference type="InterPro" id="IPR036748">
    <property type="entry name" value="MTH938-like_sf"/>
</dbReference>
<organism evidence="1 2">
    <name type="scientific">Thalassospira mesophila</name>
    <dbReference type="NCBI Taxonomy" id="1293891"/>
    <lineage>
        <taxon>Bacteria</taxon>
        <taxon>Pseudomonadati</taxon>
        <taxon>Pseudomonadota</taxon>
        <taxon>Alphaproteobacteria</taxon>
        <taxon>Rhodospirillales</taxon>
        <taxon>Thalassospiraceae</taxon>
        <taxon>Thalassospira</taxon>
    </lineage>
</organism>
<sequence>MSLDITPMVTSGRKIVTSYGDGLFRFGTEKAEGSILLFSTEVLAWPHASLDSIDVDAFAEVIARAGQIDFLLLGMGNRMQPVKTAWRNALRPHGIVIEPMDTGAACRTFNVLQSEERRVAAALIAV</sequence>
<gene>
    <name evidence="1" type="ORF">TMES_12305</name>
</gene>
<protein>
    <submittedName>
        <fullName evidence="1">Uncharacterized protein</fullName>
    </submittedName>
</protein>
<name>A0A1Y2KYK7_9PROT</name>
<evidence type="ECO:0000313" key="1">
    <source>
        <dbReference type="EMBL" id="OSQ37789.1"/>
    </source>
</evidence>
<dbReference type="OrthoDB" id="7351393at2"/>
<dbReference type="PANTHER" id="PTHR21192:SF2">
    <property type="entry name" value="NADH DEHYDROGENASE [UBIQUINONE] 1 ALPHA SUBCOMPLEX ASSEMBLY FACTOR 3"/>
    <property type="match status" value="1"/>
</dbReference>
<reference evidence="1 2" key="1">
    <citation type="submission" date="2014-03" db="EMBL/GenBank/DDBJ databases">
        <title>The draft genome sequence of Thalassospira mesophila JCM 18969.</title>
        <authorList>
            <person name="Lai Q."/>
            <person name="Shao Z."/>
        </authorList>
    </citation>
    <scope>NUCLEOTIDE SEQUENCE [LARGE SCALE GENOMIC DNA]</scope>
    <source>
        <strain evidence="1 2">JCM 18969</strain>
    </source>
</reference>
<proteinExistence type="predicted"/>
<comment type="caution">
    <text evidence="1">The sequence shown here is derived from an EMBL/GenBank/DDBJ whole genome shotgun (WGS) entry which is preliminary data.</text>
</comment>
<dbReference type="CDD" id="cd00248">
    <property type="entry name" value="Mth938-like"/>
    <property type="match status" value="1"/>
</dbReference>